<protein>
    <submittedName>
        <fullName evidence="1">Uncharacterized protein</fullName>
    </submittedName>
</protein>
<dbReference type="AlphaFoldDB" id="K5CFT6"/>
<sequence length="290" mass="33081">MEAYFNELSCYPLCVSKENAKERAYKFASLLSTAKQERFNVVRCPDKGIADILLCEDYTVADLCYENIRGSKELLLLSMLRPPYYEPNSAEEESYIKSVFTTTVSDDTGETKDKEAYGLSAACLKKSIGLNFCSCQFLETQKEYTVIEDCKGNKTVHKILAFSLPEDFGTGFYMQWQVKTQPRNFLDCGIDPKKKCCNLSSDHHGNDKLKAFAKASLFPLPYIIRVVTSIEYTPHSETFVKNIQIKANRIEIVLKWTEEGLGMVVQTTARNELELRQIADELEKLFGNRR</sequence>
<proteinExistence type="predicted"/>
<dbReference type="RefSeq" id="WP_007760789.1">
    <property type="nucleotide sequence ID" value="NZ_AKBZ01000005.1"/>
</dbReference>
<accession>K5CFT6</accession>
<dbReference type="OrthoDB" id="1434275at2"/>
<comment type="caution">
    <text evidence="1">The sequence shown here is derived from an EMBL/GenBank/DDBJ whole genome shotgun (WGS) entry which is preliminary data.</text>
</comment>
<evidence type="ECO:0000313" key="2">
    <source>
        <dbReference type="Proteomes" id="UP000007995"/>
    </source>
</evidence>
<reference evidence="1 2" key="1">
    <citation type="submission" date="2012-02" db="EMBL/GenBank/DDBJ databases">
        <title>The Genome Sequence of Bacteroides finegoldii CL09T03C10.</title>
        <authorList>
            <consortium name="The Broad Institute Genome Sequencing Platform"/>
            <person name="Earl A."/>
            <person name="Ward D."/>
            <person name="Feldgarden M."/>
            <person name="Gevers D."/>
            <person name="Zitomersky N.L."/>
            <person name="Coyne M.J."/>
            <person name="Comstock L.E."/>
            <person name="Young S.K."/>
            <person name="Zeng Q."/>
            <person name="Gargeya S."/>
            <person name="Fitzgerald M."/>
            <person name="Haas B."/>
            <person name="Abouelleil A."/>
            <person name="Alvarado L."/>
            <person name="Arachchi H.M."/>
            <person name="Berlin A."/>
            <person name="Chapman S.B."/>
            <person name="Gearin G."/>
            <person name="Goldberg J."/>
            <person name="Griggs A."/>
            <person name="Gujja S."/>
            <person name="Hansen M."/>
            <person name="Heiman D."/>
            <person name="Howarth C."/>
            <person name="Larimer J."/>
            <person name="Lui A."/>
            <person name="MacDonald P.J.P."/>
            <person name="McCowen C."/>
            <person name="Montmayeur A."/>
            <person name="Murphy C."/>
            <person name="Neiman D."/>
            <person name="Pearson M."/>
            <person name="Priest M."/>
            <person name="Roberts A."/>
            <person name="Saif S."/>
            <person name="Shea T."/>
            <person name="Sisk P."/>
            <person name="Stolte C."/>
            <person name="Sykes S."/>
            <person name="Wortman J."/>
            <person name="Nusbaum C."/>
            <person name="Birren B."/>
        </authorList>
    </citation>
    <scope>NUCLEOTIDE SEQUENCE [LARGE SCALE GENOMIC DNA]</scope>
    <source>
        <strain evidence="1 2">CL09T03C10</strain>
    </source>
</reference>
<dbReference type="EMBL" id="AGXW01000002">
    <property type="protein sequence ID" value="EKJ92439.1"/>
    <property type="molecule type" value="Genomic_DNA"/>
</dbReference>
<gene>
    <name evidence="1" type="ORF">HMPREF1057_01274</name>
</gene>
<dbReference type="Proteomes" id="UP000007995">
    <property type="component" value="Unassembled WGS sequence"/>
</dbReference>
<name>K5CFT6_9BACE</name>
<organism evidence="1 2">
    <name type="scientific">Bacteroides finegoldii CL09T03C10</name>
    <dbReference type="NCBI Taxonomy" id="997888"/>
    <lineage>
        <taxon>Bacteria</taxon>
        <taxon>Pseudomonadati</taxon>
        <taxon>Bacteroidota</taxon>
        <taxon>Bacteroidia</taxon>
        <taxon>Bacteroidales</taxon>
        <taxon>Bacteroidaceae</taxon>
        <taxon>Bacteroides</taxon>
    </lineage>
</organism>
<evidence type="ECO:0000313" key="1">
    <source>
        <dbReference type="EMBL" id="EKJ92439.1"/>
    </source>
</evidence>
<dbReference type="HOGENOM" id="CLU_955309_0_0_10"/>